<dbReference type="EMBL" id="JAVRES010000001">
    <property type="protein sequence ID" value="MDT0433328.1"/>
    <property type="molecule type" value="Genomic_DNA"/>
</dbReference>
<feature type="domain" description="Fluoroacetyl-CoA-specific thioesterase-like" evidence="1">
    <location>
        <begin position="26"/>
        <end position="127"/>
    </location>
</feature>
<protein>
    <submittedName>
        <fullName evidence="2">Hotdog domain-containing protein</fullName>
    </submittedName>
</protein>
<evidence type="ECO:0000259" key="1">
    <source>
        <dbReference type="Pfam" id="PF22636"/>
    </source>
</evidence>
<evidence type="ECO:0000313" key="2">
    <source>
        <dbReference type="EMBL" id="MDT0433328.1"/>
    </source>
</evidence>
<accession>A0ABD5EF90</accession>
<sequence>MTSEKSAPAAALDALVGRSATLTHTVSPTDSARNWGNDIDVLATPVLLWLSEIAAMKVIGEAVTHPSMTVGLRHDSQHLAPTPTGDTVVLTAELTEVAGRRLVFEVTGRDSETTVLRGRHERAVIDQPAFLERLARHSGG</sequence>
<dbReference type="RefSeq" id="WP_093834919.1">
    <property type="nucleotide sequence ID" value="NZ_JAVRES010000001.1"/>
</dbReference>
<reference evidence="3" key="1">
    <citation type="submission" date="2023-07" db="EMBL/GenBank/DDBJ databases">
        <title>30 novel species of actinomycetes from the DSMZ collection.</title>
        <authorList>
            <person name="Nouioui I."/>
        </authorList>
    </citation>
    <scope>NUCLEOTIDE SEQUENCE [LARGE SCALE GENOMIC DNA]</scope>
    <source>
        <strain evidence="3">DSM 41981</strain>
    </source>
</reference>
<dbReference type="Gene3D" id="3.10.129.10">
    <property type="entry name" value="Hotdog Thioesterase"/>
    <property type="match status" value="1"/>
</dbReference>
<dbReference type="SUPFAM" id="SSF54637">
    <property type="entry name" value="Thioesterase/thiol ester dehydrase-isomerase"/>
    <property type="match status" value="1"/>
</dbReference>
<organism evidence="2 3">
    <name type="scientific">Streptomyces doudnae</name>
    <dbReference type="NCBI Taxonomy" id="3075536"/>
    <lineage>
        <taxon>Bacteria</taxon>
        <taxon>Bacillati</taxon>
        <taxon>Actinomycetota</taxon>
        <taxon>Actinomycetes</taxon>
        <taxon>Kitasatosporales</taxon>
        <taxon>Streptomycetaceae</taxon>
        <taxon>Streptomyces</taxon>
    </lineage>
</organism>
<dbReference type="InterPro" id="IPR029069">
    <property type="entry name" value="HotDog_dom_sf"/>
</dbReference>
<dbReference type="InterPro" id="IPR025540">
    <property type="entry name" value="FlK"/>
</dbReference>
<dbReference type="Proteomes" id="UP001183535">
    <property type="component" value="Unassembled WGS sequence"/>
</dbReference>
<dbReference type="InterPro" id="IPR054485">
    <property type="entry name" value="FlK-like_dom"/>
</dbReference>
<name>A0ABD5EF90_9ACTN</name>
<gene>
    <name evidence="2" type="ORF">RM877_01395</name>
</gene>
<dbReference type="PANTHER" id="PTHR36934:SF1">
    <property type="entry name" value="THIOESTERASE DOMAIN-CONTAINING PROTEIN"/>
    <property type="match status" value="1"/>
</dbReference>
<comment type="caution">
    <text evidence="2">The sequence shown here is derived from an EMBL/GenBank/DDBJ whole genome shotgun (WGS) entry which is preliminary data.</text>
</comment>
<evidence type="ECO:0000313" key="3">
    <source>
        <dbReference type="Proteomes" id="UP001183535"/>
    </source>
</evidence>
<dbReference type="Pfam" id="PF22636">
    <property type="entry name" value="FlK"/>
    <property type="match status" value="1"/>
</dbReference>
<dbReference type="PANTHER" id="PTHR36934">
    <property type="entry name" value="BLR0278 PROTEIN"/>
    <property type="match status" value="1"/>
</dbReference>
<keyword evidence="3" id="KW-1185">Reference proteome</keyword>
<dbReference type="AlphaFoldDB" id="A0ABD5EF90"/>
<proteinExistence type="predicted"/>
<dbReference type="CDD" id="cd03440">
    <property type="entry name" value="hot_dog"/>
    <property type="match status" value="1"/>
</dbReference>